<dbReference type="Proteomes" id="UP000886602">
    <property type="component" value="Unassembled WGS sequence"/>
</dbReference>
<dbReference type="AlphaFoldDB" id="A0A9D7FII7"/>
<organism evidence="1 2">
    <name type="scientific">Candidatus Propionivibrio dominans</name>
    <dbReference type="NCBI Taxonomy" id="2954373"/>
    <lineage>
        <taxon>Bacteria</taxon>
        <taxon>Pseudomonadati</taxon>
        <taxon>Pseudomonadota</taxon>
        <taxon>Betaproteobacteria</taxon>
        <taxon>Rhodocyclales</taxon>
        <taxon>Rhodocyclaceae</taxon>
        <taxon>Propionivibrio</taxon>
    </lineage>
</organism>
<sequence>MRHQNLPEPFRLVITLGHELFWHSRIRYQPEQLVEAVGHAVLWGERDDTGDFVCMYPDLVAR</sequence>
<gene>
    <name evidence="1" type="ORF">IPJ48_05225</name>
</gene>
<dbReference type="EMBL" id="JADJNC010000007">
    <property type="protein sequence ID" value="MBK7422531.1"/>
    <property type="molecule type" value="Genomic_DNA"/>
</dbReference>
<accession>A0A9D7FII7</accession>
<proteinExistence type="predicted"/>
<name>A0A9D7FII7_9RHOO</name>
<protein>
    <submittedName>
        <fullName evidence="1">Uncharacterized protein</fullName>
    </submittedName>
</protein>
<evidence type="ECO:0000313" key="2">
    <source>
        <dbReference type="Proteomes" id="UP000886602"/>
    </source>
</evidence>
<evidence type="ECO:0000313" key="1">
    <source>
        <dbReference type="EMBL" id="MBK7422531.1"/>
    </source>
</evidence>
<reference evidence="1" key="1">
    <citation type="submission" date="2020-10" db="EMBL/GenBank/DDBJ databases">
        <title>Connecting structure to function with the recovery of over 1000 high-quality activated sludge metagenome-assembled genomes encoding full-length rRNA genes using long-read sequencing.</title>
        <authorList>
            <person name="Singleton C.M."/>
            <person name="Petriglieri F."/>
            <person name="Kristensen J.M."/>
            <person name="Kirkegaard R.H."/>
            <person name="Michaelsen T.Y."/>
            <person name="Andersen M.H."/>
            <person name="Karst S.M."/>
            <person name="Dueholm M.S."/>
            <person name="Nielsen P.H."/>
            <person name="Albertsen M."/>
        </authorList>
    </citation>
    <scope>NUCLEOTIDE SEQUENCE</scope>
    <source>
        <strain evidence="1">EsbW_18-Q3-R4-48_MAXAC.044</strain>
    </source>
</reference>
<comment type="caution">
    <text evidence="1">The sequence shown here is derived from an EMBL/GenBank/DDBJ whole genome shotgun (WGS) entry which is preliminary data.</text>
</comment>